<dbReference type="Pfam" id="PF01177">
    <property type="entry name" value="Asp_Glu_race"/>
    <property type="match status" value="1"/>
</dbReference>
<dbReference type="AlphaFoldDB" id="C0CJC5"/>
<dbReference type="EMBL" id="ACBZ01000042">
    <property type="protein sequence ID" value="EEG50139.1"/>
    <property type="molecule type" value="Genomic_DNA"/>
</dbReference>
<comment type="similarity">
    <text evidence="1">Belongs to the aspartate/glutamate racemases family.</text>
</comment>
<keyword evidence="4" id="KW-1185">Reference proteome</keyword>
<sequence>MKTIGMVGGLSWESSIEYYKIVNEESNKALGEDNTVQSIMYTVNLHEMIGHMERGEHEILCRKLTEVCQSLERAGADCVLLCTNTMHAFAEQIQECLSVPLLHIADAVGEEIQEKGLDTIGLMGTPFTMEMPFYKNRLEEKFG</sequence>
<dbReference type="NCBIfam" id="TIGR00035">
    <property type="entry name" value="asp_race"/>
    <property type="match status" value="1"/>
</dbReference>
<feature type="non-terminal residue" evidence="3">
    <location>
        <position position="143"/>
    </location>
</feature>
<comment type="caution">
    <text evidence="3">The sequence shown here is derived from an EMBL/GenBank/DDBJ whole genome shotgun (WGS) entry which is preliminary data.</text>
</comment>
<dbReference type="PANTHER" id="PTHR21198:SF7">
    <property type="entry name" value="ASPARTATE-GLUTAMATE RACEMASE FAMILY"/>
    <property type="match status" value="1"/>
</dbReference>
<dbReference type="InterPro" id="IPR004380">
    <property type="entry name" value="Asp_race"/>
</dbReference>
<dbReference type="InterPro" id="IPR015942">
    <property type="entry name" value="Asp/Glu/hydantoin_racemase"/>
</dbReference>
<organism evidence="3 4">
    <name type="scientific">Blautia hydrogenotrophica (strain DSM 10507 / JCM 14656 / S5a33)</name>
    <name type="common">Ruminococcus hydrogenotrophicus</name>
    <dbReference type="NCBI Taxonomy" id="476272"/>
    <lineage>
        <taxon>Bacteria</taxon>
        <taxon>Bacillati</taxon>
        <taxon>Bacillota</taxon>
        <taxon>Clostridia</taxon>
        <taxon>Lachnospirales</taxon>
        <taxon>Lachnospiraceae</taxon>
        <taxon>Blautia</taxon>
    </lineage>
</organism>
<dbReference type="PANTHER" id="PTHR21198">
    <property type="entry name" value="GLUTAMATE RACEMASE"/>
    <property type="match status" value="1"/>
</dbReference>
<dbReference type="GO" id="GO:0047661">
    <property type="term" value="F:amino-acid racemase activity"/>
    <property type="evidence" value="ECO:0007669"/>
    <property type="project" value="InterPro"/>
</dbReference>
<gene>
    <name evidence="3" type="ORF">RUMHYD_00944</name>
</gene>
<keyword evidence="2" id="KW-0413">Isomerase</keyword>
<protein>
    <recommendedName>
        <fullName evidence="5">Racemase</fullName>
    </recommendedName>
</protein>
<dbReference type="SUPFAM" id="SSF53681">
    <property type="entry name" value="Aspartate/glutamate racemase"/>
    <property type="match status" value="1"/>
</dbReference>
<evidence type="ECO:0000313" key="4">
    <source>
        <dbReference type="Proteomes" id="UP000003100"/>
    </source>
</evidence>
<reference evidence="3 4" key="2">
    <citation type="submission" date="2009-02" db="EMBL/GenBank/DDBJ databases">
        <title>Draft genome sequence of Blautia hydrogenotrophica DSM 10507 (Ruminococcus hydrogenotrophicus DSM 10507).</title>
        <authorList>
            <person name="Sudarsanam P."/>
            <person name="Ley R."/>
            <person name="Guruge J."/>
            <person name="Turnbaugh P.J."/>
            <person name="Mahowald M."/>
            <person name="Liep D."/>
            <person name="Gordon J."/>
        </authorList>
    </citation>
    <scope>NUCLEOTIDE SEQUENCE [LARGE SCALE GENOMIC DNA]</scope>
    <source>
        <strain evidence="4">DSM 10507 / JCM 14656 / S5a33</strain>
    </source>
</reference>
<dbReference type="PROSITE" id="PS00923">
    <property type="entry name" value="ASP_GLU_RACEMASE_1"/>
    <property type="match status" value="1"/>
</dbReference>
<dbReference type="eggNOG" id="COG1794">
    <property type="taxonomic scope" value="Bacteria"/>
</dbReference>
<evidence type="ECO:0008006" key="5">
    <source>
        <dbReference type="Google" id="ProtNLM"/>
    </source>
</evidence>
<reference evidence="3 4" key="1">
    <citation type="submission" date="2009-01" db="EMBL/GenBank/DDBJ databases">
        <authorList>
            <person name="Fulton L."/>
            <person name="Clifton S."/>
            <person name="Fulton B."/>
            <person name="Xu J."/>
            <person name="Minx P."/>
            <person name="Pepin K.H."/>
            <person name="Johnson M."/>
            <person name="Bhonagiri V."/>
            <person name="Nash W.E."/>
            <person name="Mardis E.R."/>
            <person name="Wilson R.K."/>
        </authorList>
    </citation>
    <scope>NUCLEOTIDE SEQUENCE [LARGE SCALE GENOMIC DNA]</scope>
    <source>
        <strain evidence="4">DSM 10507 / JCM 14656 / S5a33</strain>
    </source>
</reference>
<evidence type="ECO:0000256" key="2">
    <source>
        <dbReference type="ARBA" id="ARBA00023235"/>
    </source>
</evidence>
<dbReference type="RefSeq" id="WP_005946626.1">
    <property type="nucleotide sequence ID" value="NZ_GG657680.1"/>
</dbReference>
<evidence type="ECO:0000256" key="1">
    <source>
        <dbReference type="ARBA" id="ARBA00007847"/>
    </source>
</evidence>
<evidence type="ECO:0000313" key="3">
    <source>
        <dbReference type="EMBL" id="EEG50139.1"/>
    </source>
</evidence>
<dbReference type="InterPro" id="IPR018187">
    <property type="entry name" value="Asp/Glu_racemase_AS_1"/>
</dbReference>
<dbReference type="Gene3D" id="3.40.50.1860">
    <property type="match status" value="2"/>
</dbReference>
<dbReference type="Proteomes" id="UP000003100">
    <property type="component" value="Unassembled WGS sequence"/>
</dbReference>
<name>C0CJC5_BLAHS</name>
<dbReference type="InterPro" id="IPR001920">
    <property type="entry name" value="Asp/Glu_race"/>
</dbReference>
<dbReference type="HOGENOM" id="CLU_055360_1_0_9"/>
<proteinExistence type="inferred from homology"/>
<accession>C0CJC5</accession>